<dbReference type="Proteomes" id="UP000637774">
    <property type="component" value="Unassembled WGS sequence"/>
</dbReference>
<dbReference type="EMBL" id="BMGY01000087">
    <property type="protein sequence ID" value="GGH91763.1"/>
    <property type="molecule type" value="Genomic_DNA"/>
</dbReference>
<feature type="region of interest" description="Disordered" evidence="1">
    <location>
        <begin position="1"/>
        <end position="24"/>
    </location>
</feature>
<accession>A0ABQ2AKI5</accession>
<evidence type="ECO:0000313" key="2">
    <source>
        <dbReference type="EMBL" id="GGH91763.1"/>
    </source>
</evidence>
<dbReference type="PANTHER" id="PTHR42815:SF2">
    <property type="entry name" value="FAD-BINDING, PUTATIVE (AFU_ORTHOLOGUE AFUA_6G07600)-RELATED"/>
    <property type="match status" value="1"/>
</dbReference>
<evidence type="ECO:0000256" key="1">
    <source>
        <dbReference type="SAM" id="MobiDB-lite"/>
    </source>
</evidence>
<protein>
    <recommendedName>
        <fullName evidence="4">Pyridoxamine 5'-phosphate oxidase</fullName>
    </recommendedName>
</protein>
<evidence type="ECO:0000313" key="3">
    <source>
        <dbReference type="Proteomes" id="UP000637774"/>
    </source>
</evidence>
<dbReference type="RefSeq" id="WP_188563925.1">
    <property type="nucleotide sequence ID" value="NZ_BMGY01000087.1"/>
</dbReference>
<evidence type="ECO:0008006" key="4">
    <source>
        <dbReference type="Google" id="ProtNLM"/>
    </source>
</evidence>
<gene>
    <name evidence="2" type="ORF">GCM10011495_40580</name>
</gene>
<reference evidence="3" key="1">
    <citation type="journal article" date="2019" name="Int. J. Syst. Evol. Microbiol.">
        <title>The Global Catalogue of Microorganisms (GCM) 10K type strain sequencing project: providing services to taxonomists for standard genome sequencing and annotation.</title>
        <authorList>
            <consortium name="The Broad Institute Genomics Platform"/>
            <consortium name="The Broad Institute Genome Sequencing Center for Infectious Disease"/>
            <person name="Wu L."/>
            <person name="Ma J."/>
        </authorList>
    </citation>
    <scope>NUCLEOTIDE SEQUENCE [LARGE SCALE GENOMIC DNA]</scope>
    <source>
        <strain evidence="3">CGMCC 1.14966</strain>
    </source>
</reference>
<sequence length="295" mass="31043">MTTSPYHAGERQVQQRLGEAPMADRHAAAIRPTIPAGVAGQLARQPLVLVSSLDADGRVWTSAVQGAPGFARSPKPTQLALDMALVVPDREARLWTHLARQPAISLLFLDFPTKWRFRVNGRARAAAPGWVVDVDQAFLNCPKYLPDHPAALSGAGVVSGAPRTAGPGAPPALAAWLRRADSFFVGSSDGARALDTAYRGGPAGFVRLDADGTLLVPDYVGNSMYNSLGNFALCDAAGLLFLDSATGRALQLTGRAEVLWSGAGPAAATGGTGRYWRFTPAAWAEAPLPAPLPFR</sequence>
<dbReference type="InterPro" id="IPR012349">
    <property type="entry name" value="Split_barrel_FMN-bd"/>
</dbReference>
<proteinExistence type="predicted"/>
<dbReference type="Gene3D" id="2.30.110.10">
    <property type="entry name" value="Electron Transport, Fmn-binding Protein, Chain A"/>
    <property type="match status" value="2"/>
</dbReference>
<dbReference type="PANTHER" id="PTHR42815">
    <property type="entry name" value="FAD-BINDING, PUTATIVE (AFU_ORTHOLOGUE AFUA_6G07600)-RELATED"/>
    <property type="match status" value="1"/>
</dbReference>
<comment type="caution">
    <text evidence="2">The sequence shown here is derived from an EMBL/GenBank/DDBJ whole genome shotgun (WGS) entry which is preliminary data.</text>
</comment>
<dbReference type="SUPFAM" id="SSF50475">
    <property type="entry name" value="FMN-binding split barrel"/>
    <property type="match status" value="2"/>
</dbReference>
<keyword evidence="3" id="KW-1185">Reference proteome</keyword>
<organism evidence="2 3">
    <name type="scientific">Hymenobacter frigidus</name>
    <dbReference type="NCBI Taxonomy" id="1524095"/>
    <lineage>
        <taxon>Bacteria</taxon>
        <taxon>Pseudomonadati</taxon>
        <taxon>Bacteroidota</taxon>
        <taxon>Cytophagia</taxon>
        <taxon>Cytophagales</taxon>
        <taxon>Hymenobacteraceae</taxon>
        <taxon>Hymenobacter</taxon>
    </lineage>
</organism>
<name>A0ABQ2AKI5_9BACT</name>